<proteinExistence type="predicted"/>
<evidence type="ECO:0000313" key="2">
    <source>
        <dbReference type="EMBL" id="TDG42303.1"/>
    </source>
</evidence>
<dbReference type="Proteomes" id="UP000295192">
    <property type="component" value="Unassembled WGS sequence"/>
</dbReference>
<keyword evidence="1" id="KW-1133">Transmembrane helix</keyword>
<sequence length="98" mass="10958">MGHQDDANGIYTAAQLIFAHVWLCCKRDAAMRAACGWARRLCGKLSRRLFLAGGIWLLTFPVVGKMRLHIQLLTMAHYRQAVATRQQPLATSHQPIAS</sequence>
<protein>
    <submittedName>
        <fullName evidence="2">Uncharacterized protein</fullName>
    </submittedName>
</protein>
<reference evidence="2 3" key="1">
    <citation type="journal article" date="2019" name="J. Hered.">
        <title>An Improved Genome Assembly for Drosophila navojoa, the Basal Species in the mojavensis Cluster.</title>
        <authorList>
            <person name="Vanderlinde T."/>
            <person name="Dupim E.G."/>
            <person name="Nazario-Yepiz N.O."/>
            <person name="Carvalho A.B."/>
        </authorList>
    </citation>
    <scope>NUCLEOTIDE SEQUENCE [LARGE SCALE GENOMIC DNA]</scope>
    <source>
        <strain evidence="2">Navoj_Jal97</strain>
        <tissue evidence="2">Whole organism</tissue>
    </source>
</reference>
<feature type="transmembrane region" description="Helical" evidence="1">
    <location>
        <begin position="49"/>
        <end position="68"/>
    </location>
</feature>
<gene>
    <name evidence="2" type="ORF">AWZ03_011280</name>
</gene>
<dbReference type="AlphaFoldDB" id="A0A484B0T4"/>
<keyword evidence="1" id="KW-0472">Membrane</keyword>
<keyword evidence="1" id="KW-0812">Transmembrane</keyword>
<name>A0A484B0T4_DRONA</name>
<organism evidence="2 3">
    <name type="scientific">Drosophila navojoa</name>
    <name type="common">Fruit fly</name>
    <dbReference type="NCBI Taxonomy" id="7232"/>
    <lineage>
        <taxon>Eukaryota</taxon>
        <taxon>Metazoa</taxon>
        <taxon>Ecdysozoa</taxon>
        <taxon>Arthropoda</taxon>
        <taxon>Hexapoda</taxon>
        <taxon>Insecta</taxon>
        <taxon>Pterygota</taxon>
        <taxon>Neoptera</taxon>
        <taxon>Endopterygota</taxon>
        <taxon>Diptera</taxon>
        <taxon>Brachycera</taxon>
        <taxon>Muscomorpha</taxon>
        <taxon>Ephydroidea</taxon>
        <taxon>Drosophilidae</taxon>
        <taxon>Drosophila</taxon>
    </lineage>
</organism>
<evidence type="ECO:0000313" key="3">
    <source>
        <dbReference type="Proteomes" id="UP000295192"/>
    </source>
</evidence>
<dbReference type="EMBL" id="LSRL02000249">
    <property type="protein sequence ID" value="TDG42303.1"/>
    <property type="molecule type" value="Genomic_DNA"/>
</dbReference>
<comment type="caution">
    <text evidence="2">The sequence shown here is derived from an EMBL/GenBank/DDBJ whole genome shotgun (WGS) entry which is preliminary data.</text>
</comment>
<keyword evidence="3" id="KW-1185">Reference proteome</keyword>
<evidence type="ECO:0000256" key="1">
    <source>
        <dbReference type="SAM" id="Phobius"/>
    </source>
</evidence>
<accession>A0A484B0T4</accession>